<dbReference type="InterPro" id="IPR050889">
    <property type="entry name" value="Dendritic_Spine_Reg/Scaffold"/>
</dbReference>
<proteinExistence type="predicted"/>
<dbReference type="InterPro" id="IPR002110">
    <property type="entry name" value="Ankyrin_rpt"/>
</dbReference>
<dbReference type="PANTHER" id="PTHR24166">
    <property type="entry name" value="ROLLING PEBBLES, ISOFORM B"/>
    <property type="match status" value="1"/>
</dbReference>
<reference evidence="4 5" key="1">
    <citation type="journal article" date="2018" name="Genome Biol. Evol.">
        <title>Multiple Roots of Fruiting Body Formation in Amoebozoa.</title>
        <authorList>
            <person name="Hillmann F."/>
            <person name="Forbes G."/>
            <person name="Novohradska S."/>
            <person name="Ferling I."/>
            <person name="Riege K."/>
            <person name="Groth M."/>
            <person name="Westermann M."/>
            <person name="Marz M."/>
            <person name="Spaller T."/>
            <person name="Winckler T."/>
            <person name="Schaap P."/>
            <person name="Glockner G."/>
        </authorList>
    </citation>
    <scope>NUCLEOTIDE SEQUENCE [LARGE SCALE GENOMIC DNA]</scope>
    <source>
        <strain evidence="4 5">Jena</strain>
    </source>
</reference>
<dbReference type="EMBL" id="MDYQ01000127">
    <property type="protein sequence ID" value="PRP81370.1"/>
    <property type="molecule type" value="Genomic_DNA"/>
</dbReference>
<evidence type="ECO:0000313" key="5">
    <source>
        <dbReference type="Proteomes" id="UP000241769"/>
    </source>
</evidence>
<dbReference type="PANTHER" id="PTHR24166:SF48">
    <property type="entry name" value="PROTEIN VAPYRIN"/>
    <property type="match status" value="1"/>
</dbReference>
<protein>
    <submittedName>
        <fullName evidence="4">Ankyrin repeat domain-containing protein 50-like</fullName>
    </submittedName>
</protein>
<keyword evidence="5" id="KW-1185">Reference proteome</keyword>
<dbReference type="InterPro" id="IPR036770">
    <property type="entry name" value="Ankyrin_rpt-contain_sf"/>
</dbReference>
<dbReference type="InParanoid" id="A0A2P6NBP7"/>
<keyword evidence="2" id="KW-0040">ANK repeat</keyword>
<dbReference type="Pfam" id="PF00023">
    <property type="entry name" value="Ank"/>
    <property type="match status" value="1"/>
</dbReference>
<feature type="region of interest" description="Disordered" evidence="3">
    <location>
        <begin position="250"/>
        <end position="273"/>
    </location>
</feature>
<evidence type="ECO:0000256" key="3">
    <source>
        <dbReference type="SAM" id="MobiDB-lite"/>
    </source>
</evidence>
<keyword evidence="1" id="KW-0677">Repeat</keyword>
<dbReference type="OrthoDB" id="20872at2759"/>
<evidence type="ECO:0000256" key="2">
    <source>
        <dbReference type="ARBA" id="ARBA00023043"/>
    </source>
</evidence>
<dbReference type="SUPFAM" id="SSF48403">
    <property type="entry name" value="Ankyrin repeat"/>
    <property type="match status" value="1"/>
</dbReference>
<dbReference type="Proteomes" id="UP000241769">
    <property type="component" value="Unassembled WGS sequence"/>
</dbReference>
<feature type="compositionally biased region" description="Basic and acidic residues" evidence="3">
    <location>
        <begin position="250"/>
        <end position="270"/>
    </location>
</feature>
<evidence type="ECO:0000313" key="4">
    <source>
        <dbReference type="EMBL" id="PRP81370.1"/>
    </source>
</evidence>
<evidence type="ECO:0000256" key="1">
    <source>
        <dbReference type="ARBA" id="ARBA00022737"/>
    </source>
</evidence>
<gene>
    <name evidence="4" type="ORF">PROFUN_11057</name>
</gene>
<organism evidence="4 5">
    <name type="scientific">Planoprotostelium fungivorum</name>
    <dbReference type="NCBI Taxonomy" id="1890364"/>
    <lineage>
        <taxon>Eukaryota</taxon>
        <taxon>Amoebozoa</taxon>
        <taxon>Evosea</taxon>
        <taxon>Variosea</taxon>
        <taxon>Cavosteliida</taxon>
        <taxon>Cavosteliaceae</taxon>
        <taxon>Planoprotostelium</taxon>
    </lineage>
</organism>
<accession>A0A2P6NBP7</accession>
<sequence>MTSRLVSTLNNVLNPSDEDNETIVNASENHNHELVRLLLADSRVDPSDQNIRPSEELCPSLEDKVVQLLLATLVWIHPIDTTRNNEALINASKEGNCEMVRLLFIDPRVDPSKVGDNAIRFAVEKSRTKTVKLLLSHPLTKGWQGCTWSYSREQHGRRYSAERQAIERRLMAHPLADPSIVDNYTIRYAAINGCIQLVRALLADPRVDPSAQDNEAIRGASKYGHDEVVRLLLAHPKVDPSARDNEAIQKAVKHDHSKQNDKADRDEAYSHDYPQSHSRLQVLELTGTIDRPFDELKLQINSAPFLTLTNLLQSMEEIFL</sequence>
<dbReference type="Gene3D" id="1.25.40.20">
    <property type="entry name" value="Ankyrin repeat-containing domain"/>
    <property type="match status" value="2"/>
</dbReference>
<dbReference type="AlphaFoldDB" id="A0A2P6NBP7"/>
<comment type="caution">
    <text evidence="4">The sequence shown here is derived from an EMBL/GenBank/DDBJ whole genome shotgun (WGS) entry which is preliminary data.</text>
</comment>
<name>A0A2P6NBP7_9EUKA</name>